<organism evidence="1 2">
    <name type="scientific">Phaseolus angularis</name>
    <name type="common">Azuki bean</name>
    <name type="synonym">Vigna angularis</name>
    <dbReference type="NCBI Taxonomy" id="3914"/>
    <lineage>
        <taxon>Eukaryota</taxon>
        <taxon>Viridiplantae</taxon>
        <taxon>Streptophyta</taxon>
        <taxon>Embryophyta</taxon>
        <taxon>Tracheophyta</taxon>
        <taxon>Spermatophyta</taxon>
        <taxon>Magnoliopsida</taxon>
        <taxon>eudicotyledons</taxon>
        <taxon>Gunneridae</taxon>
        <taxon>Pentapetalae</taxon>
        <taxon>rosids</taxon>
        <taxon>fabids</taxon>
        <taxon>Fabales</taxon>
        <taxon>Fabaceae</taxon>
        <taxon>Papilionoideae</taxon>
        <taxon>50 kb inversion clade</taxon>
        <taxon>NPAAA clade</taxon>
        <taxon>indigoferoid/millettioid clade</taxon>
        <taxon>Phaseoleae</taxon>
        <taxon>Vigna</taxon>
    </lineage>
</organism>
<protein>
    <submittedName>
        <fullName evidence="1">Uncharacterized protein</fullName>
    </submittedName>
</protein>
<evidence type="ECO:0000313" key="1">
    <source>
        <dbReference type="EMBL" id="KOM27854.1"/>
    </source>
</evidence>
<dbReference type="Gramene" id="KOM27854">
    <property type="protein sequence ID" value="KOM27854"/>
    <property type="gene ID" value="LR48_Vigan468s001600"/>
</dbReference>
<dbReference type="EMBL" id="KQ258399">
    <property type="protein sequence ID" value="KOM27854.1"/>
    <property type="molecule type" value="Genomic_DNA"/>
</dbReference>
<name>A0A0L9TCH3_PHAAN</name>
<proteinExistence type="predicted"/>
<evidence type="ECO:0000313" key="2">
    <source>
        <dbReference type="Proteomes" id="UP000053144"/>
    </source>
</evidence>
<accession>A0A0L9TCH3</accession>
<dbReference type="Proteomes" id="UP000053144">
    <property type="component" value="Unassembled WGS sequence"/>
</dbReference>
<reference evidence="2" key="1">
    <citation type="journal article" date="2015" name="Proc. Natl. Acad. Sci. U.S.A.">
        <title>Genome sequencing of adzuki bean (Vigna angularis) provides insight into high starch and low fat accumulation and domestication.</title>
        <authorList>
            <person name="Yang K."/>
            <person name="Tian Z."/>
            <person name="Chen C."/>
            <person name="Luo L."/>
            <person name="Zhao B."/>
            <person name="Wang Z."/>
            <person name="Yu L."/>
            <person name="Li Y."/>
            <person name="Sun Y."/>
            <person name="Li W."/>
            <person name="Chen Y."/>
            <person name="Li Y."/>
            <person name="Zhang Y."/>
            <person name="Ai D."/>
            <person name="Zhao J."/>
            <person name="Shang C."/>
            <person name="Ma Y."/>
            <person name="Wu B."/>
            <person name="Wang M."/>
            <person name="Gao L."/>
            <person name="Sun D."/>
            <person name="Zhang P."/>
            <person name="Guo F."/>
            <person name="Wang W."/>
            <person name="Li Y."/>
            <person name="Wang J."/>
            <person name="Varshney R.K."/>
            <person name="Wang J."/>
            <person name="Ling H.Q."/>
            <person name="Wan P."/>
        </authorList>
    </citation>
    <scope>NUCLEOTIDE SEQUENCE</scope>
    <source>
        <strain evidence="2">cv. Jingnong 6</strain>
    </source>
</reference>
<dbReference type="AlphaFoldDB" id="A0A0L9TCH3"/>
<sequence>MRGASLSLVSSSFLEETVRSSGRDPGSPDVVASRIINEILIFLLKGDIRIDDSPFEPDGDGTVVTEYDWAPYGASLFASVYGSSDLLTLRVNRLHIVRDVEDSRFIRARAFLAMYLAVGVTPTIPVFFHYFEVRPPPQGGWVSLTSVRDRTLFRPYFDLIKNFKHHYFKIIIDASGRREFHDAVGSPLFPFYWTREPRKIKAFPVGVLNPADLEVVCTINALPYRLS</sequence>
<gene>
    <name evidence="1" type="ORF">LR48_Vigan468s001600</name>
</gene>